<comment type="caution">
    <text evidence="3">The sequence shown here is derived from an EMBL/GenBank/DDBJ whole genome shotgun (WGS) entry which is preliminary data.</text>
</comment>
<protein>
    <recommendedName>
        <fullName evidence="2">Dynein heavy chain tail domain-containing protein</fullName>
    </recommendedName>
</protein>
<keyword evidence="5" id="KW-1185">Reference proteome</keyword>
<evidence type="ECO:0000259" key="2">
    <source>
        <dbReference type="Pfam" id="PF08385"/>
    </source>
</evidence>
<dbReference type="Pfam" id="PF08385">
    <property type="entry name" value="DHC_N1"/>
    <property type="match status" value="1"/>
</dbReference>
<reference evidence="3" key="1">
    <citation type="submission" date="2021-02" db="EMBL/GenBank/DDBJ databases">
        <authorList>
            <person name="Nowell W R."/>
        </authorList>
    </citation>
    <scope>NUCLEOTIDE SEQUENCE</scope>
</reference>
<sequence>MDDLRFRWMKDCIYNVLNIDSQDPAFEDFLEGEDGANELIVAKFLNETSADSEDENALLFYKEVFEEMREEQVEISEEEWIEEQLALNPEFDPNETSDADATGDDETAIAHSPRSVNGQQANSQNNVNTNQNVANGPTPVSVENGVDQANPDEVKPDIPKPKRYRNELVKYLRTILYLCRESYPPNITQKICVYFLRTSAGTIPVPPSYEEADKSMTKYLDYGLLNGHTLHLLANTLTKVYNPLLTYPAEHEDISPELDTRPISSKTNKSNEPQAPENIEETEETKRDEKRRQRELELRTMLRDEFLIVMQKFLNQIGLTLRQLEGEVRLELPPTLEVAKITKQNRDIVETAEAIVYKWNGEIREALERELKKIPTSPGPLGEIDFWRERNISLSSLFEQTKQDQIEQVLEKLELAENPSPASFRDTRADLTKYYLEAKDNVKFLSTLERHFKNVTHAPSFRIVSETIPKMMSALRMVWIISRHYNKDERMVPLMERIANQLCERVARSINIRTLFSNHQPEEIIEKCTEAKNMLEKWRQSYYEVRAEIEQSGRDSRWEFDYKRLFKLTDHMALINNDFIAIAKELEEFYNIFTPELKAVTGKPHKIDEILHRVHKVLELIEHAPCDPFKLEDIDKWKMVSANYAQQIEEIDEQTKNFISESFKSLRSAETAFDMLLKFEKNTTRNTIQEEMHKRFNDILRQYDNEITEINSIFQHNKNKPPLNKNHPPIVGAIAWSRSLFRRIKHTMLRLHTKEQLMQTELGKQIKSYYVRVAREMKAYEDSKFAEWRQKTEQILPALQKRNVLKELPLNENQNRLTPRYAIDFDPQLNEMMTEAKYLEQFDYILPEGIRHLALSEEKMKHISMQLKIMLRNYDRLTDSLEEHEQLLLKDNLEQLKRIMMTGTQRLPWTSTNHEKFISVTSETISKLESTVNQMKKNSQDIQMFLDEIRQCNLFRQPDPNPDGSLVYCKEYFEYVENRRRQDAIELQKKYKLIGPLITKVEGLVFNTNTSQSPNMTAYYAYWEKKVFATLSELILENLRMLFESLKSENHNPLFQVNALLVAPAVALQPNQHEILKLFSQSMRDCVEV</sequence>
<feature type="region of interest" description="Disordered" evidence="1">
    <location>
        <begin position="114"/>
        <end position="159"/>
    </location>
</feature>
<accession>A0A814G430</accession>
<proteinExistence type="predicted"/>
<gene>
    <name evidence="3" type="ORF">GPM918_LOCUS13135</name>
    <name evidence="4" type="ORF">SRO942_LOCUS13135</name>
</gene>
<dbReference type="InterPro" id="IPR026983">
    <property type="entry name" value="DHC"/>
</dbReference>
<evidence type="ECO:0000313" key="5">
    <source>
        <dbReference type="Proteomes" id="UP000663829"/>
    </source>
</evidence>
<evidence type="ECO:0000256" key="1">
    <source>
        <dbReference type="SAM" id="MobiDB-lite"/>
    </source>
</evidence>
<dbReference type="GO" id="GO:0045505">
    <property type="term" value="F:dynein intermediate chain binding"/>
    <property type="evidence" value="ECO:0007669"/>
    <property type="project" value="InterPro"/>
</dbReference>
<dbReference type="PANTHER" id="PTHR22878:SF63">
    <property type="entry name" value="DYNEIN AXONEMAL HEAVY CHAIN 10"/>
    <property type="match status" value="1"/>
</dbReference>
<feature type="region of interest" description="Disordered" evidence="1">
    <location>
        <begin position="252"/>
        <end position="292"/>
    </location>
</feature>
<dbReference type="PANTHER" id="PTHR22878">
    <property type="entry name" value="DYNEIN HEAVY CHAIN 6, AXONEMAL-LIKE-RELATED"/>
    <property type="match status" value="1"/>
</dbReference>
<evidence type="ECO:0000313" key="4">
    <source>
        <dbReference type="EMBL" id="CAF3760796.1"/>
    </source>
</evidence>
<dbReference type="AlphaFoldDB" id="A0A814G430"/>
<dbReference type="GO" id="GO:0007018">
    <property type="term" value="P:microtubule-based movement"/>
    <property type="evidence" value="ECO:0007669"/>
    <property type="project" value="InterPro"/>
</dbReference>
<feature type="domain" description="Dynein heavy chain tail" evidence="2">
    <location>
        <begin position="350"/>
        <end position="917"/>
    </location>
</feature>
<evidence type="ECO:0000313" key="3">
    <source>
        <dbReference type="EMBL" id="CAF0988646.1"/>
    </source>
</evidence>
<dbReference type="InterPro" id="IPR013594">
    <property type="entry name" value="Dynein_heavy_tail"/>
</dbReference>
<dbReference type="OrthoDB" id="64868at2759"/>
<organism evidence="3 5">
    <name type="scientific">Didymodactylos carnosus</name>
    <dbReference type="NCBI Taxonomy" id="1234261"/>
    <lineage>
        <taxon>Eukaryota</taxon>
        <taxon>Metazoa</taxon>
        <taxon>Spiralia</taxon>
        <taxon>Gnathifera</taxon>
        <taxon>Rotifera</taxon>
        <taxon>Eurotatoria</taxon>
        <taxon>Bdelloidea</taxon>
        <taxon>Philodinida</taxon>
        <taxon>Philodinidae</taxon>
        <taxon>Didymodactylos</taxon>
    </lineage>
</organism>
<dbReference type="EMBL" id="CAJNOQ010002974">
    <property type="protein sequence ID" value="CAF0988646.1"/>
    <property type="molecule type" value="Genomic_DNA"/>
</dbReference>
<dbReference type="Proteomes" id="UP000663829">
    <property type="component" value="Unassembled WGS sequence"/>
</dbReference>
<dbReference type="Proteomes" id="UP000681722">
    <property type="component" value="Unassembled WGS sequence"/>
</dbReference>
<name>A0A814G430_9BILA</name>
<feature type="compositionally biased region" description="Polar residues" evidence="1">
    <location>
        <begin position="262"/>
        <end position="271"/>
    </location>
</feature>
<feature type="compositionally biased region" description="Low complexity" evidence="1">
    <location>
        <begin position="119"/>
        <end position="135"/>
    </location>
</feature>
<dbReference type="GO" id="GO:0030286">
    <property type="term" value="C:dynein complex"/>
    <property type="evidence" value="ECO:0007669"/>
    <property type="project" value="InterPro"/>
</dbReference>
<dbReference type="GO" id="GO:0051959">
    <property type="term" value="F:dynein light intermediate chain binding"/>
    <property type="evidence" value="ECO:0007669"/>
    <property type="project" value="InterPro"/>
</dbReference>
<dbReference type="EMBL" id="CAJOBC010002974">
    <property type="protein sequence ID" value="CAF3760796.1"/>
    <property type="molecule type" value="Genomic_DNA"/>
</dbReference>